<proteinExistence type="predicted"/>
<dbReference type="Proteomes" id="UP000190423">
    <property type="component" value="Unassembled WGS sequence"/>
</dbReference>
<keyword evidence="3" id="KW-1185">Reference proteome</keyword>
<name>A0A1T4LBV5_TREPO</name>
<dbReference type="AlphaFoldDB" id="A0A1T4LBV5"/>
<organism evidence="2 3">
    <name type="scientific">Treponema porcinum</name>
    <dbReference type="NCBI Taxonomy" id="261392"/>
    <lineage>
        <taxon>Bacteria</taxon>
        <taxon>Pseudomonadati</taxon>
        <taxon>Spirochaetota</taxon>
        <taxon>Spirochaetia</taxon>
        <taxon>Spirochaetales</taxon>
        <taxon>Treponemataceae</taxon>
        <taxon>Treponema</taxon>
    </lineage>
</organism>
<gene>
    <name evidence="2" type="ORF">SAMN02745149_01524</name>
</gene>
<dbReference type="Gene3D" id="3.40.630.30">
    <property type="match status" value="1"/>
</dbReference>
<evidence type="ECO:0000313" key="2">
    <source>
        <dbReference type="EMBL" id="SJZ52007.1"/>
    </source>
</evidence>
<dbReference type="STRING" id="261392.SAMN02745149_01524"/>
<dbReference type="SUPFAM" id="SSF55729">
    <property type="entry name" value="Acyl-CoA N-acyltransferases (Nat)"/>
    <property type="match status" value="1"/>
</dbReference>
<dbReference type="PANTHER" id="PTHR43617">
    <property type="entry name" value="L-AMINO ACID N-ACETYLTRANSFERASE"/>
    <property type="match status" value="1"/>
</dbReference>
<evidence type="ECO:0000259" key="1">
    <source>
        <dbReference type="PROSITE" id="PS51186"/>
    </source>
</evidence>
<evidence type="ECO:0000313" key="3">
    <source>
        <dbReference type="Proteomes" id="UP000190423"/>
    </source>
</evidence>
<sequence length="182" mass="20447">MIFRKATESDAKRCLEIYDAISDWEAANGKQCCWEKGFYPTMETVEAALSLGELYVLEDEKAGKTGQIAACGIINHSQPEFYKLFDWAFEAALSEVLVLHTFGVDPAMQKKGYGSAFMSFYEKMAYDTGCKTLRLDTVTSNQKSQAMYKKLGFKTLGQWEGDPNEVGWSLTFVALEKVLLPK</sequence>
<protein>
    <submittedName>
        <fullName evidence="2">Ribosomal protein S18 acetylase RimI</fullName>
    </submittedName>
</protein>
<dbReference type="InterPro" id="IPR000182">
    <property type="entry name" value="GNAT_dom"/>
</dbReference>
<dbReference type="InterPro" id="IPR016181">
    <property type="entry name" value="Acyl_CoA_acyltransferase"/>
</dbReference>
<dbReference type="GO" id="GO:0016747">
    <property type="term" value="F:acyltransferase activity, transferring groups other than amino-acyl groups"/>
    <property type="evidence" value="ECO:0007669"/>
    <property type="project" value="InterPro"/>
</dbReference>
<accession>A0A1T4LBV5</accession>
<dbReference type="PROSITE" id="PS51186">
    <property type="entry name" value="GNAT"/>
    <property type="match status" value="1"/>
</dbReference>
<dbReference type="OrthoDB" id="360261at2"/>
<reference evidence="2 3" key="1">
    <citation type="submission" date="2017-02" db="EMBL/GenBank/DDBJ databases">
        <authorList>
            <person name="Peterson S.W."/>
        </authorList>
    </citation>
    <scope>NUCLEOTIDE SEQUENCE [LARGE SCALE GENOMIC DNA]</scope>
    <source>
        <strain evidence="2 3">ATCC BAA-908</strain>
    </source>
</reference>
<dbReference type="RefSeq" id="WP_078933436.1">
    <property type="nucleotide sequence ID" value="NZ_FUWG01000011.1"/>
</dbReference>
<dbReference type="InterPro" id="IPR050276">
    <property type="entry name" value="MshD_Acetyltransferase"/>
</dbReference>
<feature type="domain" description="N-acetyltransferase" evidence="1">
    <location>
        <begin position="1"/>
        <end position="173"/>
    </location>
</feature>
<dbReference type="EMBL" id="FUWG01000011">
    <property type="protein sequence ID" value="SJZ52007.1"/>
    <property type="molecule type" value="Genomic_DNA"/>
</dbReference>
<keyword evidence="2" id="KW-0687">Ribonucleoprotein</keyword>
<dbReference type="GO" id="GO:0005840">
    <property type="term" value="C:ribosome"/>
    <property type="evidence" value="ECO:0007669"/>
    <property type="project" value="UniProtKB-KW"/>
</dbReference>
<keyword evidence="2" id="KW-0689">Ribosomal protein</keyword>
<dbReference type="GeneID" id="78316813"/>
<dbReference type="CDD" id="cd04301">
    <property type="entry name" value="NAT_SF"/>
    <property type="match status" value="1"/>
</dbReference>
<dbReference type="Pfam" id="PF00583">
    <property type="entry name" value="Acetyltransf_1"/>
    <property type="match status" value="1"/>
</dbReference>